<feature type="transmembrane region" description="Helical" evidence="1">
    <location>
        <begin position="150"/>
        <end position="175"/>
    </location>
</feature>
<evidence type="ECO:0000313" key="3">
    <source>
        <dbReference type="Proteomes" id="UP000192578"/>
    </source>
</evidence>
<name>A0A1W0X5G3_HYPEX</name>
<reference evidence="3" key="1">
    <citation type="submission" date="2017-01" db="EMBL/GenBank/DDBJ databases">
        <title>Comparative genomics of anhydrobiosis in the tardigrade Hypsibius dujardini.</title>
        <authorList>
            <person name="Yoshida Y."/>
            <person name="Koutsovoulos G."/>
            <person name="Laetsch D."/>
            <person name="Stevens L."/>
            <person name="Kumar S."/>
            <person name="Horikawa D."/>
            <person name="Ishino K."/>
            <person name="Komine S."/>
            <person name="Tomita M."/>
            <person name="Blaxter M."/>
            <person name="Arakawa K."/>
        </authorList>
    </citation>
    <scope>NUCLEOTIDE SEQUENCE [LARGE SCALE GENOMIC DNA]</scope>
    <source>
        <strain evidence="3">Z151</strain>
    </source>
</reference>
<keyword evidence="1" id="KW-0472">Membrane</keyword>
<dbReference type="PANTHER" id="PTHR11161:SF72">
    <property type="entry name" value="FI21449P1"/>
    <property type="match status" value="1"/>
</dbReference>
<evidence type="ECO:0000313" key="2">
    <source>
        <dbReference type="EMBL" id="OQV22580.1"/>
    </source>
</evidence>
<keyword evidence="3" id="KW-1185">Reference proteome</keyword>
<feature type="transmembrane region" description="Helical" evidence="1">
    <location>
        <begin position="80"/>
        <end position="98"/>
    </location>
</feature>
<proteinExistence type="predicted"/>
<sequence>MGHTWYLAVDVQFYCFAPLLLVPLVRFPRLGLRLMGTTFLAHLMVTAYICSANNLPPSLWHSLSSEDGDDYHSLYYIKPWTRIGPYLVGTFFGHLYVNCQKISLTMRKPFLCFAWASTTLSGGLVLFGLYGREKISLTASTVYNIFHTSIWAVWIDWIIFACATGYGGTHMATILGGRVRAIRVV</sequence>
<dbReference type="OrthoDB" id="207378at2759"/>
<organism evidence="2 3">
    <name type="scientific">Hypsibius exemplaris</name>
    <name type="common">Freshwater tardigrade</name>
    <dbReference type="NCBI Taxonomy" id="2072580"/>
    <lineage>
        <taxon>Eukaryota</taxon>
        <taxon>Metazoa</taxon>
        <taxon>Ecdysozoa</taxon>
        <taxon>Tardigrada</taxon>
        <taxon>Eutardigrada</taxon>
        <taxon>Parachela</taxon>
        <taxon>Hypsibioidea</taxon>
        <taxon>Hypsibiidae</taxon>
        <taxon>Hypsibius</taxon>
    </lineage>
</organism>
<gene>
    <name evidence="2" type="ORF">BV898_03406</name>
</gene>
<feature type="transmembrane region" description="Helical" evidence="1">
    <location>
        <begin position="6"/>
        <end position="27"/>
    </location>
</feature>
<evidence type="ECO:0008006" key="4">
    <source>
        <dbReference type="Google" id="ProtNLM"/>
    </source>
</evidence>
<keyword evidence="1" id="KW-0812">Transmembrane</keyword>
<dbReference type="PANTHER" id="PTHR11161">
    <property type="entry name" value="O-ACYLTRANSFERASE"/>
    <property type="match status" value="1"/>
</dbReference>
<dbReference type="EMBL" id="MTYJ01000016">
    <property type="protein sequence ID" value="OQV22580.1"/>
    <property type="molecule type" value="Genomic_DNA"/>
</dbReference>
<feature type="transmembrane region" description="Helical" evidence="1">
    <location>
        <begin position="110"/>
        <end position="130"/>
    </location>
</feature>
<feature type="transmembrane region" description="Helical" evidence="1">
    <location>
        <begin position="39"/>
        <end position="60"/>
    </location>
</feature>
<accession>A0A1W0X5G3</accession>
<protein>
    <recommendedName>
        <fullName evidence="4">Nose resistant to fluoxetine protein 6</fullName>
    </recommendedName>
</protein>
<dbReference type="InterPro" id="IPR052728">
    <property type="entry name" value="O2_lipid_transport_reg"/>
</dbReference>
<dbReference type="AlphaFoldDB" id="A0A1W0X5G3"/>
<comment type="caution">
    <text evidence="2">The sequence shown here is derived from an EMBL/GenBank/DDBJ whole genome shotgun (WGS) entry which is preliminary data.</text>
</comment>
<keyword evidence="1" id="KW-1133">Transmembrane helix</keyword>
<dbReference type="Proteomes" id="UP000192578">
    <property type="component" value="Unassembled WGS sequence"/>
</dbReference>
<evidence type="ECO:0000256" key="1">
    <source>
        <dbReference type="SAM" id="Phobius"/>
    </source>
</evidence>